<dbReference type="AlphaFoldDB" id="A0A5M8Q205"/>
<accession>A0A5M8Q205</accession>
<dbReference type="InterPro" id="IPR012816">
    <property type="entry name" value="NADAR"/>
</dbReference>
<gene>
    <name evidence="2" type="ORF">FRX48_00867</name>
</gene>
<protein>
    <recommendedName>
        <fullName evidence="1">NADAR domain-containing protein</fullName>
    </recommendedName>
</protein>
<proteinExistence type="predicted"/>
<comment type="caution">
    <text evidence="2">The sequence shown here is derived from an EMBL/GenBank/DDBJ whole genome shotgun (WGS) entry which is preliminary data.</text>
</comment>
<name>A0A5M8Q205_9LECA</name>
<reference evidence="2 3" key="1">
    <citation type="submission" date="2019-09" db="EMBL/GenBank/DDBJ databases">
        <title>The hologenome of the rock-dwelling lichen Lasallia pustulata.</title>
        <authorList>
            <person name="Greshake Tzovaras B."/>
            <person name="Segers F."/>
            <person name="Bicker A."/>
            <person name="Dal Grande F."/>
            <person name="Otte J."/>
            <person name="Hankeln T."/>
            <person name="Schmitt I."/>
            <person name="Ebersberger I."/>
        </authorList>
    </citation>
    <scope>NUCLEOTIDE SEQUENCE [LARGE SCALE GENOMIC DNA]</scope>
    <source>
        <strain evidence="2">A1-1</strain>
    </source>
</reference>
<dbReference type="NCBIfam" id="TIGR02464">
    <property type="entry name" value="ribofla_fusion"/>
    <property type="match status" value="1"/>
</dbReference>
<feature type="domain" description="NADAR" evidence="1">
    <location>
        <begin position="13"/>
        <end position="175"/>
    </location>
</feature>
<evidence type="ECO:0000313" key="2">
    <source>
        <dbReference type="EMBL" id="KAA6416148.1"/>
    </source>
</evidence>
<dbReference type="SUPFAM" id="SSF143990">
    <property type="entry name" value="YbiA-like"/>
    <property type="match status" value="1"/>
</dbReference>
<dbReference type="InterPro" id="IPR037238">
    <property type="entry name" value="YbiA-like_sf"/>
</dbReference>
<dbReference type="Pfam" id="PF08719">
    <property type="entry name" value="NADAR"/>
    <property type="match status" value="1"/>
</dbReference>
<dbReference type="EMBL" id="VXIT01000001">
    <property type="protein sequence ID" value="KAA6416148.1"/>
    <property type="molecule type" value="Genomic_DNA"/>
</dbReference>
<dbReference type="Proteomes" id="UP000324767">
    <property type="component" value="Unassembled WGS sequence"/>
</dbReference>
<dbReference type="Gene3D" id="1.10.357.40">
    <property type="entry name" value="YbiA-like"/>
    <property type="match status" value="1"/>
</dbReference>
<evidence type="ECO:0000313" key="3">
    <source>
        <dbReference type="Proteomes" id="UP000324767"/>
    </source>
</evidence>
<dbReference type="OrthoDB" id="206452at2759"/>
<dbReference type="CDD" id="cd15457">
    <property type="entry name" value="NADAR"/>
    <property type="match status" value="1"/>
</dbReference>
<organism evidence="2 3">
    <name type="scientific">Lasallia pustulata</name>
    <dbReference type="NCBI Taxonomy" id="136370"/>
    <lineage>
        <taxon>Eukaryota</taxon>
        <taxon>Fungi</taxon>
        <taxon>Dikarya</taxon>
        <taxon>Ascomycota</taxon>
        <taxon>Pezizomycotina</taxon>
        <taxon>Lecanoromycetes</taxon>
        <taxon>OSLEUM clade</taxon>
        <taxon>Umbilicariomycetidae</taxon>
        <taxon>Umbilicariales</taxon>
        <taxon>Umbilicariaceae</taxon>
        <taxon>Lasallia</taxon>
    </lineage>
</organism>
<evidence type="ECO:0000259" key="1">
    <source>
        <dbReference type="Pfam" id="PF08719"/>
    </source>
</evidence>
<sequence>MSASTTSSGAPIFFWREFEHPYGFLSQWYPSAFTAPHPLPNHPPMTFLTTEQYMMYHKAMLFRDDETAAKIMAATEPRKQKALGRKVKDFTAEVWEQNREKIVEEGNWNKFCHAKEDEELQQKLMKTGTRELVEASPSDKIWGVGFNAGNAAANRENWGQNLLGKALMRVRERIRKLEKQQL</sequence>